<reference evidence="2" key="1">
    <citation type="journal article" date="2011" name="Proc. Natl. Acad. Sci. U.S.A.">
        <title>Obligate biotrophy features unraveled by the genomic analysis of rust fungi.</title>
        <authorList>
            <person name="Duplessis S."/>
            <person name="Cuomo C.A."/>
            <person name="Lin Y.-C."/>
            <person name="Aerts A."/>
            <person name="Tisserant E."/>
            <person name="Veneault-Fourrey C."/>
            <person name="Joly D.L."/>
            <person name="Hacquard S."/>
            <person name="Amselem J."/>
            <person name="Cantarel B.L."/>
            <person name="Chiu R."/>
            <person name="Coutinho P.M."/>
            <person name="Feau N."/>
            <person name="Field M."/>
            <person name="Frey P."/>
            <person name="Gelhaye E."/>
            <person name="Goldberg J."/>
            <person name="Grabherr M.G."/>
            <person name="Kodira C.D."/>
            <person name="Kohler A."/>
            <person name="Kuees U."/>
            <person name="Lindquist E.A."/>
            <person name="Lucas S.M."/>
            <person name="Mago R."/>
            <person name="Mauceli E."/>
            <person name="Morin E."/>
            <person name="Murat C."/>
            <person name="Pangilinan J.L."/>
            <person name="Park R."/>
            <person name="Pearson M."/>
            <person name="Quesneville H."/>
            <person name="Rouhier N."/>
            <person name="Sakthikumar S."/>
            <person name="Salamov A.A."/>
            <person name="Schmutz J."/>
            <person name="Selles B."/>
            <person name="Shapiro H."/>
            <person name="Tanguay P."/>
            <person name="Tuskan G.A."/>
            <person name="Henrissat B."/>
            <person name="Van de Peer Y."/>
            <person name="Rouze P."/>
            <person name="Ellis J.G."/>
            <person name="Dodds P.N."/>
            <person name="Schein J.E."/>
            <person name="Zhong S."/>
            <person name="Hamelin R.C."/>
            <person name="Grigoriev I.V."/>
            <person name="Szabo L.J."/>
            <person name="Martin F."/>
        </authorList>
    </citation>
    <scope>NUCLEOTIDE SEQUENCE [LARGE SCALE GENOMIC DNA]</scope>
    <source>
        <strain evidence="2">98AG31 / pathotype 3-4-7</strain>
    </source>
</reference>
<dbReference type="VEuPathDB" id="FungiDB:MELLADRAFT_61669"/>
<protein>
    <submittedName>
        <fullName evidence="1">Uncharacterized protein</fullName>
    </submittedName>
</protein>
<dbReference type="AlphaFoldDB" id="F4RFV1"/>
<dbReference type="GeneID" id="18929766"/>
<name>F4RFV1_MELLP</name>
<accession>F4RFV1</accession>
<dbReference type="HOGENOM" id="CLU_429646_0_0_1"/>
<dbReference type="InParanoid" id="F4RFV1"/>
<gene>
    <name evidence="1" type="ORF">MELLADRAFT_61669</name>
</gene>
<dbReference type="RefSeq" id="XP_007408315.1">
    <property type="nucleotide sequence ID" value="XM_007408253.1"/>
</dbReference>
<dbReference type="EMBL" id="GL883100">
    <property type="protein sequence ID" value="EGG08729.1"/>
    <property type="molecule type" value="Genomic_DNA"/>
</dbReference>
<sequence length="593" mass="68518">MLVQQCSKTDMVNSFSFVSGHPLQDVIGTVNEANILSSSIKITPYAAFFRKSEEVKDQTQKEGIKELADLAISMISTLSPTFESWKDWLKRNEEIVNIFIKSASFNHEMGCDEIERTWIVGILCAISKYSPADVEQMSGEQKINRISWSNQVLLEIKATIAYEPFMTKRFEALWLGEQISANEISKDLEELLERARVFGTFDMVKEEGVRLQGYRTYNLISKHLLQNKLPEDGHEMLELVNDFRRLFKKHPISVWEKGYCEALFQHVLNHSVQSGKIIRILFQDYGLFRKEHFDLAKQYMLCYLAKESNFHTKNQHLKARYLEDIRGWTAQATAESSPPAACHLLEFFFKNLDSRKEDYLDHHKFIAAFFIVFPTQEKFFNDAIERGYRTVRHKVDSLIDMWSKVYPDGVIPEPTLDVLIFILSHKHPDSTWLEKVILHQIVNKLKISLGSGIVDLARVLEDKNWSLTAIGDEALFKYNKVIQHIQGAGDITSAEAVYELILRMMYHSIRFKIGCANAHVGKRRLSQGIREIILKAVEHYRRMRIVLPPVDRDIPISPPGLNTFVESVSNILDNHQLDQIAENTMIEQVIRHL</sequence>
<dbReference type="Proteomes" id="UP000001072">
    <property type="component" value="Unassembled WGS sequence"/>
</dbReference>
<dbReference type="KEGG" id="mlr:MELLADRAFT_61669"/>
<evidence type="ECO:0000313" key="2">
    <source>
        <dbReference type="Proteomes" id="UP000001072"/>
    </source>
</evidence>
<organism evidence="2">
    <name type="scientific">Melampsora larici-populina (strain 98AG31 / pathotype 3-4-7)</name>
    <name type="common">Poplar leaf rust fungus</name>
    <dbReference type="NCBI Taxonomy" id="747676"/>
    <lineage>
        <taxon>Eukaryota</taxon>
        <taxon>Fungi</taxon>
        <taxon>Dikarya</taxon>
        <taxon>Basidiomycota</taxon>
        <taxon>Pucciniomycotina</taxon>
        <taxon>Pucciniomycetes</taxon>
        <taxon>Pucciniales</taxon>
        <taxon>Melampsoraceae</taxon>
        <taxon>Melampsora</taxon>
    </lineage>
</organism>
<evidence type="ECO:0000313" key="1">
    <source>
        <dbReference type="EMBL" id="EGG08729.1"/>
    </source>
</evidence>
<proteinExistence type="predicted"/>
<keyword evidence="2" id="KW-1185">Reference proteome</keyword>